<dbReference type="Pfam" id="PF09582">
    <property type="entry name" value="AnfO_nitrog"/>
    <property type="match status" value="1"/>
</dbReference>
<accession>Q46C95</accession>
<dbReference type="AlphaFoldDB" id="Q46C95"/>
<organism evidence="1">
    <name type="scientific">Methanosarcina barkeri (strain Fusaro / DSM 804)</name>
    <dbReference type="NCBI Taxonomy" id="269797"/>
    <lineage>
        <taxon>Archaea</taxon>
        <taxon>Methanobacteriati</taxon>
        <taxon>Methanobacteriota</taxon>
        <taxon>Stenosarchaea group</taxon>
        <taxon>Methanomicrobia</taxon>
        <taxon>Methanosarcinales</taxon>
        <taxon>Methanosarcinaceae</taxon>
        <taxon>Methanosarcina</taxon>
    </lineage>
</organism>
<dbReference type="EMBL" id="CP000099">
    <property type="protein sequence ID" value="AAZ70497.1"/>
    <property type="molecule type" value="Genomic_DNA"/>
</dbReference>
<evidence type="ECO:0000313" key="1">
    <source>
        <dbReference type="EMBL" id="AAZ70497.1"/>
    </source>
</evidence>
<dbReference type="PaxDb" id="269797-Mbar_A1550"/>
<dbReference type="eggNOG" id="arCOG05249">
    <property type="taxonomic scope" value="Archaea"/>
</dbReference>
<proteinExistence type="predicted"/>
<protein>
    <submittedName>
        <fullName evidence="1">Uncharacterized protein</fullName>
    </submittedName>
</protein>
<dbReference type="InterPro" id="IPR014287">
    <property type="entry name" value="Nase_Fe-Fe_AnfO"/>
</dbReference>
<name>Q46C95_METBF</name>
<reference evidence="1" key="1">
    <citation type="submission" date="2006-06" db="EMBL/GenBank/DDBJ databases">
        <title>Complete sequence of chromosome 1 of Methanosarcina barkeri str. fusaro.</title>
        <authorList>
            <person name="Copeland A."/>
            <person name="Lucas S."/>
            <person name="Lapidus A."/>
            <person name="Barry K."/>
            <person name="Detter J.C."/>
            <person name="Glavina T."/>
            <person name="Hammon N."/>
            <person name="Israni S."/>
            <person name="Pitluck S."/>
            <person name="Goodwin L.A."/>
            <person name="Saunders E.H."/>
            <person name="Schmutz J."/>
            <person name="Larimer F."/>
            <person name="Land M."/>
            <person name="Anderson I."/>
            <person name="Richardson P."/>
        </authorList>
    </citation>
    <scope>NUCLEOTIDE SEQUENCE</scope>
    <source>
        <strain evidence="1">Fusaro</strain>
    </source>
</reference>
<sequence length="80" mass="9334">MESFESFRKKVCNENSIPAIRMAVEDTVKHLEEVLLENPDLSLKKVLILYLKNGEFNRLDVICSHVPKWFNIELEVLGFI</sequence>
<gene>
    <name evidence="1" type="ordered locus">Mbar_A1550</name>
</gene>
<dbReference type="HOGENOM" id="CLU_195717_0_0_2"/>
<dbReference type="KEGG" id="mba:Mbar_A1550"/>